<evidence type="ECO:0000256" key="4">
    <source>
        <dbReference type="ARBA" id="ARBA00022692"/>
    </source>
</evidence>
<dbReference type="InterPro" id="IPR038869">
    <property type="entry name" value="DLT1"/>
</dbReference>
<name>A0A9P4QCN2_9PEZI</name>
<dbReference type="PANTHER" id="PTHR40021">
    <property type="entry name" value="DEFECT AT LOW TEMPERATURE PROTEIN 1"/>
    <property type="match status" value="1"/>
</dbReference>
<evidence type="ECO:0000256" key="6">
    <source>
        <dbReference type="ARBA" id="ARBA00023136"/>
    </source>
</evidence>
<comment type="caution">
    <text evidence="8">The sequence shown here is derived from an EMBL/GenBank/DDBJ whole genome shotgun (WGS) entry which is preliminary data.</text>
</comment>
<dbReference type="OrthoDB" id="4096362at2759"/>
<reference evidence="8" key="1">
    <citation type="journal article" date="2020" name="Stud. Mycol.">
        <title>101 Dothideomycetes genomes: a test case for predicting lifestyles and emergence of pathogens.</title>
        <authorList>
            <person name="Haridas S."/>
            <person name="Albert R."/>
            <person name="Binder M."/>
            <person name="Bloem J."/>
            <person name="Labutti K."/>
            <person name="Salamov A."/>
            <person name="Andreopoulos B."/>
            <person name="Baker S."/>
            <person name="Barry K."/>
            <person name="Bills G."/>
            <person name="Bluhm B."/>
            <person name="Cannon C."/>
            <person name="Castanera R."/>
            <person name="Culley D."/>
            <person name="Daum C."/>
            <person name="Ezra D."/>
            <person name="Gonzalez J."/>
            <person name="Henrissat B."/>
            <person name="Kuo A."/>
            <person name="Liang C."/>
            <person name="Lipzen A."/>
            <person name="Lutzoni F."/>
            <person name="Magnuson J."/>
            <person name="Mondo S."/>
            <person name="Nolan M."/>
            <person name="Ohm R."/>
            <person name="Pangilinan J."/>
            <person name="Park H.-J."/>
            <person name="Ramirez L."/>
            <person name="Alfaro M."/>
            <person name="Sun H."/>
            <person name="Tritt A."/>
            <person name="Yoshinaga Y."/>
            <person name="Zwiers L.-H."/>
            <person name="Turgeon B."/>
            <person name="Goodwin S."/>
            <person name="Spatafora J."/>
            <person name="Crous P."/>
            <person name="Grigoriev I."/>
        </authorList>
    </citation>
    <scope>NUCLEOTIDE SEQUENCE</scope>
    <source>
        <strain evidence="8">CBS 116435</strain>
    </source>
</reference>
<protein>
    <recommendedName>
        <fullName evidence="3 7">Defect at low temperature protein 1</fullName>
    </recommendedName>
</protein>
<evidence type="ECO:0000313" key="8">
    <source>
        <dbReference type="EMBL" id="KAF2724802.1"/>
    </source>
</evidence>
<dbReference type="GO" id="GO:0016020">
    <property type="term" value="C:membrane"/>
    <property type="evidence" value="ECO:0007669"/>
    <property type="project" value="UniProtKB-SubCell"/>
</dbReference>
<feature type="non-terminal residue" evidence="8">
    <location>
        <position position="305"/>
    </location>
</feature>
<comment type="subcellular location">
    <subcellularLocation>
        <location evidence="7">Membrane</location>
        <topology evidence="7">Multi-pass membrane protein</topology>
    </subcellularLocation>
</comment>
<evidence type="ECO:0000256" key="1">
    <source>
        <dbReference type="ARBA" id="ARBA00002489"/>
    </source>
</evidence>
<evidence type="ECO:0000256" key="2">
    <source>
        <dbReference type="ARBA" id="ARBA00005550"/>
    </source>
</evidence>
<evidence type="ECO:0000313" key="9">
    <source>
        <dbReference type="Proteomes" id="UP000799441"/>
    </source>
</evidence>
<keyword evidence="4 7" id="KW-0812">Transmembrane</keyword>
<comment type="similarity">
    <text evidence="2 7">Belongs to the DLT1 family.</text>
</comment>
<keyword evidence="5 7" id="KW-1133">Transmembrane helix</keyword>
<dbReference type="AlphaFoldDB" id="A0A9P4QCN2"/>
<evidence type="ECO:0000256" key="5">
    <source>
        <dbReference type="ARBA" id="ARBA00022989"/>
    </source>
</evidence>
<organism evidence="8 9">
    <name type="scientific">Polychaeton citri CBS 116435</name>
    <dbReference type="NCBI Taxonomy" id="1314669"/>
    <lineage>
        <taxon>Eukaryota</taxon>
        <taxon>Fungi</taxon>
        <taxon>Dikarya</taxon>
        <taxon>Ascomycota</taxon>
        <taxon>Pezizomycotina</taxon>
        <taxon>Dothideomycetes</taxon>
        <taxon>Dothideomycetidae</taxon>
        <taxon>Capnodiales</taxon>
        <taxon>Capnodiaceae</taxon>
        <taxon>Polychaeton</taxon>
    </lineage>
</organism>
<gene>
    <name evidence="7" type="primary">DLT1</name>
    <name evidence="8" type="ORF">K431DRAFT_192628</name>
</gene>
<dbReference type="EMBL" id="MU003770">
    <property type="protein sequence ID" value="KAF2724802.1"/>
    <property type="molecule type" value="Genomic_DNA"/>
</dbReference>
<comment type="function">
    <text evidence="1 7">Required for growth under high-pressure and low-temperature conditions.</text>
</comment>
<dbReference type="Proteomes" id="UP000799441">
    <property type="component" value="Unassembled WGS sequence"/>
</dbReference>
<evidence type="ECO:0000256" key="7">
    <source>
        <dbReference type="RuleBase" id="RU367100"/>
    </source>
</evidence>
<dbReference type="PANTHER" id="PTHR40021:SF1">
    <property type="entry name" value="DEFECT AT LOW TEMPERATURE PROTEIN 1"/>
    <property type="match status" value="1"/>
</dbReference>
<feature type="transmembrane region" description="Helical" evidence="7">
    <location>
        <begin position="39"/>
        <end position="61"/>
    </location>
</feature>
<feature type="transmembrane region" description="Helical" evidence="7">
    <location>
        <begin position="12"/>
        <end position="33"/>
    </location>
</feature>
<sequence>IPFFRIFYSTTYTTLFILVVIILAITPASMIWTSIQRNAFQYIFMISGCYALTVIVVIFIYSSRIWTNRRSLAEVGKAYIPVEEGEVGKSVRKLVKKRLDSSCIVAWESRPRDLEGEIMRAEKDGLLPEHDGSTVGSFGRNSYTVGTLINIDPAFPPWGNVMHDGWSSPSSRQTNTNPHIQYSEVIAELPNLLEARAVSLAPLDPLATSSETVDGSSGMADPVVVEVLRRPQTMGMRDYITQLTYLGLINPPTLGQRFLTFFEMSRFSGRPVPKHLFDDTMTTFALLLEHMTELAPEFIEQIRLQ</sequence>
<feature type="non-terminal residue" evidence="8">
    <location>
        <position position="1"/>
    </location>
</feature>
<evidence type="ECO:0000256" key="3">
    <source>
        <dbReference type="ARBA" id="ARBA00021353"/>
    </source>
</evidence>
<proteinExistence type="inferred from homology"/>
<accession>A0A9P4QCN2</accession>
<keyword evidence="9" id="KW-1185">Reference proteome</keyword>
<keyword evidence="6 7" id="KW-0472">Membrane</keyword>